<dbReference type="GO" id="GO:0005770">
    <property type="term" value="C:late endosome"/>
    <property type="evidence" value="ECO:0007669"/>
    <property type="project" value="TreeGrafter"/>
</dbReference>
<dbReference type="GO" id="GO:0007034">
    <property type="term" value="P:vacuolar transport"/>
    <property type="evidence" value="ECO:0007669"/>
    <property type="project" value="TreeGrafter"/>
</dbReference>
<dbReference type="GO" id="GO:0016197">
    <property type="term" value="P:endosomal transport"/>
    <property type="evidence" value="ECO:0007669"/>
    <property type="project" value="TreeGrafter"/>
</dbReference>
<dbReference type="Proteomes" id="UP001150907">
    <property type="component" value="Unassembled WGS sequence"/>
</dbReference>
<dbReference type="GO" id="GO:0005794">
    <property type="term" value="C:Golgi apparatus"/>
    <property type="evidence" value="ECO:0007669"/>
    <property type="project" value="TreeGrafter"/>
</dbReference>
<feature type="compositionally biased region" description="Polar residues" evidence="1">
    <location>
        <begin position="341"/>
        <end position="353"/>
    </location>
</feature>
<feature type="non-terminal residue" evidence="2">
    <location>
        <position position="370"/>
    </location>
</feature>
<dbReference type="EMBL" id="JANBQF010001151">
    <property type="protein sequence ID" value="KAJ1997906.1"/>
    <property type="molecule type" value="Genomic_DNA"/>
</dbReference>
<dbReference type="OrthoDB" id="294052at2759"/>
<dbReference type="PANTHER" id="PTHR21481:SF0">
    <property type="entry name" value="PROTEIN CLEC16A"/>
    <property type="match status" value="1"/>
</dbReference>
<dbReference type="InterPro" id="IPR039272">
    <property type="entry name" value="CLEC16A/TT9"/>
</dbReference>
<reference evidence="2" key="1">
    <citation type="submission" date="2022-07" db="EMBL/GenBank/DDBJ databases">
        <title>Phylogenomic reconstructions and comparative analyses of Kickxellomycotina fungi.</title>
        <authorList>
            <person name="Reynolds N.K."/>
            <person name="Stajich J.E."/>
            <person name="Barry K."/>
            <person name="Grigoriev I.V."/>
            <person name="Crous P."/>
            <person name="Smith M.E."/>
        </authorList>
    </citation>
    <scope>NUCLEOTIDE SEQUENCE</scope>
    <source>
        <strain evidence="2">IMI 214461</strain>
    </source>
</reference>
<dbReference type="PANTHER" id="PTHR21481">
    <property type="entry name" value="PROTEIN CLEC16A"/>
    <property type="match status" value="1"/>
</dbReference>
<comment type="caution">
    <text evidence="2">The sequence shown here is derived from an EMBL/GenBank/DDBJ whole genome shotgun (WGS) entry which is preliminary data.</text>
</comment>
<protein>
    <submittedName>
        <fullName evidence="2">Uncharacterized protein</fullName>
    </submittedName>
</protein>
<organism evidence="2 3">
    <name type="scientific">Coemansia thaxteri</name>
    <dbReference type="NCBI Taxonomy" id="2663907"/>
    <lineage>
        <taxon>Eukaryota</taxon>
        <taxon>Fungi</taxon>
        <taxon>Fungi incertae sedis</taxon>
        <taxon>Zoopagomycota</taxon>
        <taxon>Kickxellomycotina</taxon>
        <taxon>Kickxellomycetes</taxon>
        <taxon>Kickxellales</taxon>
        <taxon>Kickxellaceae</taxon>
        <taxon>Coemansia</taxon>
    </lineage>
</organism>
<evidence type="ECO:0000313" key="3">
    <source>
        <dbReference type="Proteomes" id="UP001150907"/>
    </source>
</evidence>
<dbReference type="AlphaFoldDB" id="A0A9W8BDT0"/>
<name>A0A9W8BDT0_9FUNG</name>
<feature type="region of interest" description="Disordered" evidence="1">
    <location>
        <begin position="332"/>
        <end position="353"/>
    </location>
</feature>
<accession>A0A9W8BDT0</accession>
<proteinExistence type="predicted"/>
<evidence type="ECO:0000256" key="1">
    <source>
        <dbReference type="SAM" id="MobiDB-lite"/>
    </source>
</evidence>
<evidence type="ECO:0000313" key="2">
    <source>
        <dbReference type="EMBL" id="KAJ1997906.1"/>
    </source>
</evidence>
<dbReference type="GO" id="GO:1901096">
    <property type="term" value="P:regulation of autophagosome maturation"/>
    <property type="evidence" value="ECO:0007669"/>
    <property type="project" value="TreeGrafter"/>
</dbReference>
<sequence length="370" mass="39569">MVRVAVRAVTLSVIRINDIHAMDIILTAPACAAVWGNVMHALKDACDDAFRVLVDAPQEPRPEGLQRATWAAVDQALEDHMGLLAYINDVCALGVARVNHAIAKEFADRILARTYVHAIDVGGRAGSSPEETLFMQVTTLCIAQFFAIVRYSPLLADTIAALFVPAATDAADAAHKTLFVPLSWRDSSSRTLAPWLCLVLEILANKAISPTVLVKSVLTPHRMLRTRAQLESLTGSGNDSTVSNAADDMDVGRGGSARSVVAAMVHILTELPSSHASSWHTIRLAAHVLEQLTRSSPRGPIVVEPQGLADELLAAQRQHSAELHAMLMSVDDDSLEKSDNDSSNSAWTGQHNGNAAGGYADSVAWKVLAA</sequence>
<keyword evidence="3" id="KW-1185">Reference proteome</keyword>
<gene>
    <name evidence="2" type="ORF">H4R26_005655</name>
</gene>